<dbReference type="GO" id="GO:0004065">
    <property type="term" value="F:arylsulfatase activity"/>
    <property type="evidence" value="ECO:0007669"/>
    <property type="project" value="UniProtKB-EC"/>
</dbReference>
<dbReference type="Gene3D" id="3.40.720.10">
    <property type="entry name" value="Alkaline Phosphatase, subunit A"/>
    <property type="match status" value="1"/>
</dbReference>
<sequence>MLRRSLDHSEVSSDDRDSDQQSPITSSLEMYPAMFHHSMRQLICLTILSLCLFVPLSNDEAGAADRPNILFIFTDDHASHSISAYGSVINKTPHLDRISNEGMLFENCFCTNGICGPSRAVIQTGKYSHINGFLTNGNKFDGTQQTFPKLLKKSGYETAVIGKWHLGEHMPPQGYSYSEVLIGQGPYYNPPMLRDEDGSGDPERVKYTGYTTDIITDLALEWLQNQRDESKPFMLMYQHKAPHREWAPGPDYLHMYDDVEIPEPSNLFDDYSTRGRAAHEQDMTIEKTMTARDLKLVPPPYLNEEQLEVWNAAYDPKNEAFRKANLQGEDLVRWKYQRYIKDYLRCIASVDDNIGRVLDWLDESGLADNTVVIYSSDQGFYLGDHGWFDKRFMYEESYRQPLMVRWPGKVKPGSRDKHLVSNVDFAETFLDIAGVEVPDDMQGRSLVPLLEGESPEDWRKSHYYHYYEFQNDRRTAHMVRRHCGVRTGRYKLIHFYNIDEWEFYDLEKDPSEMTNIYSEPQYAEKIAELKMEVTRLQSELEVPDDTGSVEANPPSLQPRTNQQQRSPNQRQRNRQQNKN</sequence>
<dbReference type="EC" id="3.1.6.1" evidence="5"/>
<feature type="domain" description="N-sulphoglucosamine sulphohydrolase C-terminal" evidence="4">
    <location>
        <begin position="383"/>
        <end position="538"/>
    </location>
</feature>
<dbReference type="PROSITE" id="PS00149">
    <property type="entry name" value="SULFATASE_2"/>
    <property type="match status" value="1"/>
</dbReference>
<dbReference type="Proteomes" id="UP000317243">
    <property type="component" value="Unassembled WGS sequence"/>
</dbReference>
<keyword evidence="6" id="KW-1185">Reference proteome</keyword>
<dbReference type="InterPro" id="IPR032506">
    <property type="entry name" value="SGSH_C"/>
</dbReference>
<evidence type="ECO:0000313" key="6">
    <source>
        <dbReference type="Proteomes" id="UP000317243"/>
    </source>
</evidence>
<gene>
    <name evidence="5" type="ORF">KOR42_02950</name>
</gene>
<evidence type="ECO:0000256" key="3">
    <source>
        <dbReference type="SAM" id="MobiDB-lite"/>
    </source>
</evidence>
<name>A0A5C5X2V7_9PLAN</name>
<dbReference type="InterPro" id="IPR017850">
    <property type="entry name" value="Alkaline_phosphatase_core_sf"/>
</dbReference>
<feature type="region of interest" description="Disordered" evidence="3">
    <location>
        <begin position="537"/>
        <end position="579"/>
    </location>
</feature>
<feature type="compositionally biased region" description="Low complexity" evidence="3">
    <location>
        <begin position="557"/>
        <end position="570"/>
    </location>
</feature>
<feature type="region of interest" description="Disordered" evidence="3">
    <location>
        <begin position="1"/>
        <end position="23"/>
    </location>
</feature>
<dbReference type="InterPro" id="IPR024607">
    <property type="entry name" value="Sulfatase_CS"/>
</dbReference>
<dbReference type="SUPFAM" id="SSF53649">
    <property type="entry name" value="Alkaline phosphatase-like"/>
    <property type="match status" value="1"/>
</dbReference>
<evidence type="ECO:0000259" key="4">
    <source>
        <dbReference type="Pfam" id="PF16347"/>
    </source>
</evidence>
<protein>
    <submittedName>
        <fullName evidence="5">Arylsulfatase</fullName>
        <ecNumber evidence="5">3.1.6.1</ecNumber>
    </submittedName>
</protein>
<dbReference type="AlphaFoldDB" id="A0A5C5X2V7"/>
<accession>A0A5C5X2V7</accession>
<evidence type="ECO:0000313" key="5">
    <source>
        <dbReference type="EMBL" id="TWT56939.1"/>
    </source>
</evidence>
<keyword evidence="2 5" id="KW-0378">Hydrolase</keyword>
<evidence type="ECO:0000256" key="1">
    <source>
        <dbReference type="ARBA" id="ARBA00008779"/>
    </source>
</evidence>
<dbReference type="EMBL" id="SIHI01000001">
    <property type="protein sequence ID" value="TWT56939.1"/>
    <property type="molecule type" value="Genomic_DNA"/>
</dbReference>
<comment type="caution">
    <text evidence="5">The sequence shown here is derived from an EMBL/GenBank/DDBJ whole genome shotgun (WGS) entry which is preliminary data.</text>
</comment>
<organism evidence="5 6">
    <name type="scientific">Thalassoglobus neptunius</name>
    <dbReference type="NCBI Taxonomy" id="1938619"/>
    <lineage>
        <taxon>Bacteria</taxon>
        <taxon>Pseudomonadati</taxon>
        <taxon>Planctomycetota</taxon>
        <taxon>Planctomycetia</taxon>
        <taxon>Planctomycetales</taxon>
        <taxon>Planctomycetaceae</taxon>
        <taxon>Thalassoglobus</taxon>
    </lineage>
</organism>
<reference evidence="5 6" key="1">
    <citation type="submission" date="2019-02" db="EMBL/GenBank/DDBJ databases">
        <title>Deep-cultivation of Planctomycetes and their phenomic and genomic characterization uncovers novel biology.</title>
        <authorList>
            <person name="Wiegand S."/>
            <person name="Jogler M."/>
            <person name="Boedeker C."/>
            <person name="Pinto D."/>
            <person name="Vollmers J."/>
            <person name="Rivas-Marin E."/>
            <person name="Kohn T."/>
            <person name="Peeters S.H."/>
            <person name="Heuer A."/>
            <person name="Rast P."/>
            <person name="Oberbeckmann S."/>
            <person name="Bunk B."/>
            <person name="Jeske O."/>
            <person name="Meyerdierks A."/>
            <person name="Storesund J.E."/>
            <person name="Kallscheuer N."/>
            <person name="Luecker S."/>
            <person name="Lage O.M."/>
            <person name="Pohl T."/>
            <person name="Merkel B.J."/>
            <person name="Hornburger P."/>
            <person name="Mueller R.-W."/>
            <person name="Bruemmer F."/>
            <person name="Labrenz M."/>
            <person name="Spormann A.M."/>
            <person name="Op Den Camp H."/>
            <person name="Overmann J."/>
            <person name="Amann R."/>
            <person name="Jetten M.S.M."/>
            <person name="Mascher T."/>
            <person name="Medema M.H."/>
            <person name="Devos D.P."/>
            <person name="Kaster A.-K."/>
            <person name="Ovreas L."/>
            <person name="Rohde M."/>
            <person name="Galperin M.Y."/>
            <person name="Jogler C."/>
        </authorList>
    </citation>
    <scope>NUCLEOTIDE SEQUENCE [LARGE SCALE GENOMIC DNA]</scope>
    <source>
        <strain evidence="5 6">KOR42</strain>
    </source>
</reference>
<feature type="compositionally biased region" description="Basic and acidic residues" evidence="3">
    <location>
        <begin position="1"/>
        <end position="19"/>
    </location>
</feature>
<proteinExistence type="inferred from homology"/>
<dbReference type="PANTHER" id="PTHR43108">
    <property type="entry name" value="N-ACETYLGLUCOSAMINE-6-SULFATASE FAMILY MEMBER"/>
    <property type="match status" value="1"/>
</dbReference>
<evidence type="ECO:0000256" key="2">
    <source>
        <dbReference type="ARBA" id="ARBA00022801"/>
    </source>
</evidence>
<comment type="similarity">
    <text evidence="1">Belongs to the sulfatase family.</text>
</comment>
<dbReference type="CDD" id="cd16031">
    <property type="entry name" value="G6S_like"/>
    <property type="match status" value="1"/>
</dbReference>
<dbReference type="PANTHER" id="PTHR43108:SF6">
    <property type="entry name" value="N-SULPHOGLUCOSAMINE SULPHOHYDROLASE"/>
    <property type="match status" value="1"/>
</dbReference>
<dbReference type="Pfam" id="PF16347">
    <property type="entry name" value="SGSH_C"/>
    <property type="match status" value="1"/>
</dbReference>